<proteinExistence type="predicted"/>
<evidence type="ECO:0000259" key="2">
    <source>
        <dbReference type="PROSITE" id="PS50943"/>
    </source>
</evidence>
<keyword evidence="4" id="KW-1185">Reference proteome</keyword>
<accession>F2JQ47</accession>
<organism evidence="3 4">
    <name type="scientific">Cellulosilyticum lentocellum (strain ATCC 49066 / DSM 5427 / NCIMB 11756 / RHM5)</name>
    <name type="common">Clostridium lentocellum</name>
    <dbReference type="NCBI Taxonomy" id="642492"/>
    <lineage>
        <taxon>Bacteria</taxon>
        <taxon>Bacillati</taxon>
        <taxon>Bacillota</taxon>
        <taxon>Clostridia</taxon>
        <taxon>Lachnospirales</taxon>
        <taxon>Cellulosilyticaceae</taxon>
        <taxon>Cellulosilyticum</taxon>
    </lineage>
</organism>
<dbReference type="SUPFAM" id="SSF47413">
    <property type="entry name" value="lambda repressor-like DNA-binding domains"/>
    <property type="match status" value="1"/>
</dbReference>
<dbReference type="GO" id="GO:0003677">
    <property type="term" value="F:DNA binding"/>
    <property type="evidence" value="ECO:0007669"/>
    <property type="project" value="UniProtKB-KW"/>
</dbReference>
<evidence type="ECO:0000313" key="3">
    <source>
        <dbReference type="EMBL" id="ADZ82595.1"/>
    </source>
</evidence>
<dbReference type="SMART" id="SM00530">
    <property type="entry name" value="HTH_XRE"/>
    <property type="match status" value="1"/>
</dbReference>
<dbReference type="PANTHER" id="PTHR46558:SF4">
    <property type="entry name" value="DNA-BIDING PHAGE PROTEIN"/>
    <property type="match status" value="1"/>
</dbReference>
<feature type="domain" description="HTH cro/C1-type" evidence="2">
    <location>
        <begin position="6"/>
        <end position="60"/>
    </location>
</feature>
<dbReference type="RefSeq" id="WP_013655896.1">
    <property type="nucleotide sequence ID" value="NC_015275.1"/>
</dbReference>
<dbReference type="PANTHER" id="PTHR46558">
    <property type="entry name" value="TRACRIPTIONAL REGULATORY PROTEIN-RELATED-RELATED"/>
    <property type="match status" value="1"/>
</dbReference>
<dbReference type="EMBL" id="CP002582">
    <property type="protein sequence ID" value="ADZ82595.1"/>
    <property type="molecule type" value="Genomic_DNA"/>
</dbReference>
<dbReference type="Proteomes" id="UP000008467">
    <property type="component" value="Chromosome"/>
</dbReference>
<evidence type="ECO:0000256" key="1">
    <source>
        <dbReference type="ARBA" id="ARBA00023125"/>
    </source>
</evidence>
<dbReference type="InterPro" id="IPR001387">
    <property type="entry name" value="Cro/C1-type_HTH"/>
</dbReference>
<reference evidence="3 4" key="1">
    <citation type="journal article" date="2011" name="J. Bacteriol.">
        <title>Complete genome sequence of the cellulose-degrading bacterium Cellulosilyticum lentocellum.</title>
        <authorList>
            <consortium name="US DOE Joint Genome Institute"/>
            <person name="Miller D.A."/>
            <person name="Suen G."/>
            <person name="Bruce D."/>
            <person name="Copeland A."/>
            <person name="Cheng J.F."/>
            <person name="Detter C."/>
            <person name="Goodwin L.A."/>
            <person name="Han C.S."/>
            <person name="Hauser L.J."/>
            <person name="Land M.L."/>
            <person name="Lapidus A."/>
            <person name="Lucas S."/>
            <person name="Meincke L."/>
            <person name="Pitluck S."/>
            <person name="Tapia R."/>
            <person name="Teshima H."/>
            <person name="Woyke T."/>
            <person name="Fox B.G."/>
            <person name="Angert E.R."/>
            <person name="Currie C.R."/>
        </authorList>
    </citation>
    <scope>NUCLEOTIDE SEQUENCE [LARGE SCALE GENOMIC DNA]</scope>
    <source>
        <strain evidence="4">ATCC 49066 / DSM 5427 / NCIMB 11756 / RHM5</strain>
    </source>
</reference>
<gene>
    <name evidence="3" type="ordered locus">Clole_0862</name>
</gene>
<dbReference type="HOGENOM" id="CLU_1728073_0_0_9"/>
<sequence length="151" mass="16967">MNNVLLKTKRKEMKLSQSALGSLVGVSGAYIQQLEAGTKNPSIETLKKIADALNIRVNELFVDTLENILRKEIDKPQKCDDELIDMIRNSDEIENVIGALLLFNKTFKYNSIICNLSDNDLSFLVTLLSGTFNSIYESYINMIAESKKEGE</sequence>
<dbReference type="Gene3D" id="1.10.260.40">
    <property type="entry name" value="lambda repressor-like DNA-binding domains"/>
    <property type="match status" value="1"/>
</dbReference>
<dbReference type="STRING" id="642492.Clole_0862"/>
<keyword evidence="1" id="KW-0238">DNA-binding</keyword>
<dbReference type="AlphaFoldDB" id="F2JQ47"/>
<dbReference type="Pfam" id="PF01381">
    <property type="entry name" value="HTH_3"/>
    <property type="match status" value="1"/>
</dbReference>
<protein>
    <submittedName>
        <fullName evidence="3">Helix-turn-helix domain protein</fullName>
    </submittedName>
</protein>
<dbReference type="KEGG" id="cle:Clole_0862"/>
<evidence type="ECO:0000313" key="4">
    <source>
        <dbReference type="Proteomes" id="UP000008467"/>
    </source>
</evidence>
<dbReference type="InterPro" id="IPR010982">
    <property type="entry name" value="Lambda_DNA-bd_dom_sf"/>
</dbReference>
<dbReference type="CDD" id="cd00093">
    <property type="entry name" value="HTH_XRE"/>
    <property type="match status" value="1"/>
</dbReference>
<name>F2JQ47_CELLD</name>
<dbReference type="PROSITE" id="PS50943">
    <property type="entry name" value="HTH_CROC1"/>
    <property type="match status" value="1"/>
</dbReference>